<keyword evidence="8" id="KW-0406">Ion transport</keyword>
<evidence type="ECO:0000256" key="10">
    <source>
        <dbReference type="ARBA" id="ARBA00023136"/>
    </source>
</evidence>
<evidence type="ECO:0000256" key="1">
    <source>
        <dbReference type="ARBA" id="ARBA00004571"/>
    </source>
</evidence>
<dbReference type="EMBL" id="JALKHS010000008">
    <property type="protein sequence ID" value="MCK0532340.1"/>
    <property type="molecule type" value="Genomic_DNA"/>
</dbReference>
<sequence length="789" mass="85658">MSRPVHSSRTRRIVGASAFALLAAGQIPAAIASETTAPADSAIPADAADADSGAGIVVTAQRREERLQDVPVAVTAFDKDLFSVGGLGRSANEVLNYVPNASAGTQQHGRPRWWIRGVGAGQQQLDLANPVGFYLDDVYISNSSATGLPLFDLERVEVLRGPQGTLWGKNTTGGAINVISKRPSLNGQDDSYVKLEYGSYDNKIAEGGVGTTLVDEKLAARVSFRFDDRGGRFDNLYTGNKSNEIKDNVLRGQLLAKPTDNLQALLSVHYRDYDTNGTYWTTASYLPSGEFRSGYVPSTDINDISTNAPEYSRNKQFGGSLHVDWDLGPAALTWIAGYERFKTRGAGDTDYTPLEISRSFTEARTSQWTQELRLASTGESRLSWIVGAFYFNEKIRSNAFSATLPQSAVPARQITPTGPAVAFSNTAYNHKAESGAVFGSTTFRFTDALKLTLGARFTRETKTLDLVRRASQASNVNGAVTSWSNYARWWDSYTGNFGPIGPVGSNFAGNLKRTWDAFTYDVTPSWNIDRNNLVYAKFSHGVKSGGFNTAATLAVALTAVEPEKLDAYEIGYKSSWFDGLVTFNATAFHYDYKNVQVNVVGPNPGAVGGATVSYLQNAAKAKVDGAEFELGLTPLDGLKFNAALGLLDTEYTSFIVQNSATSLAGNRFVRSPKVTLNVGGSYKFGLADLGSLELAADARYQSRQFYYVTPQDPVNRSYLQQKPFTVTNLRATYTTPNEKLSVTGFINNLFDVRYLNHSLPAANAAQNITGDTVAWADPRTAGMAALFRF</sequence>
<evidence type="ECO:0000256" key="3">
    <source>
        <dbReference type="ARBA" id="ARBA00022452"/>
    </source>
</evidence>
<evidence type="ECO:0000256" key="15">
    <source>
        <dbReference type="SAM" id="SignalP"/>
    </source>
</evidence>
<dbReference type="InterPro" id="IPR036942">
    <property type="entry name" value="Beta-barrel_TonB_sf"/>
</dbReference>
<keyword evidence="2 12" id="KW-0813">Transport</keyword>
<keyword evidence="18" id="KW-0675">Receptor</keyword>
<keyword evidence="7" id="KW-0408">Iron</keyword>
<proteinExistence type="inferred from homology"/>
<keyword evidence="19" id="KW-1185">Reference proteome</keyword>
<protein>
    <submittedName>
        <fullName evidence="18">TonB-dependent receptor</fullName>
    </submittedName>
</protein>
<feature type="domain" description="TonB-dependent receptor-like beta-barrel" evidence="16">
    <location>
        <begin position="300"/>
        <end position="749"/>
    </location>
</feature>
<evidence type="ECO:0000256" key="14">
    <source>
        <dbReference type="RuleBase" id="RU003357"/>
    </source>
</evidence>
<dbReference type="InterPro" id="IPR039426">
    <property type="entry name" value="TonB-dep_rcpt-like"/>
</dbReference>
<dbReference type="Pfam" id="PF07715">
    <property type="entry name" value="Plug"/>
    <property type="match status" value="1"/>
</dbReference>
<dbReference type="Gene3D" id="2.40.170.20">
    <property type="entry name" value="TonB-dependent receptor, beta-barrel domain"/>
    <property type="match status" value="1"/>
</dbReference>
<dbReference type="InterPro" id="IPR012910">
    <property type="entry name" value="Plug_dom"/>
</dbReference>
<evidence type="ECO:0000256" key="11">
    <source>
        <dbReference type="ARBA" id="ARBA00023237"/>
    </source>
</evidence>
<evidence type="ECO:0000256" key="6">
    <source>
        <dbReference type="ARBA" id="ARBA00022729"/>
    </source>
</evidence>
<evidence type="ECO:0000313" key="19">
    <source>
        <dbReference type="Proteomes" id="UP001203512"/>
    </source>
</evidence>
<dbReference type="Proteomes" id="UP001203512">
    <property type="component" value="Unassembled WGS sequence"/>
</dbReference>
<evidence type="ECO:0000256" key="13">
    <source>
        <dbReference type="PROSITE-ProRule" id="PRU10144"/>
    </source>
</evidence>
<dbReference type="PROSITE" id="PS52016">
    <property type="entry name" value="TONB_DEPENDENT_REC_3"/>
    <property type="match status" value="1"/>
</dbReference>
<keyword evidence="10 12" id="KW-0472">Membrane</keyword>
<evidence type="ECO:0000256" key="4">
    <source>
        <dbReference type="ARBA" id="ARBA00022496"/>
    </source>
</evidence>
<keyword evidence="9 14" id="KW-0798">TonB box</keyword>
<keyword evidence="5 12" id="KW-0812">Transmembrane</keyword>
<evidence type="ECO:0000256" key="7">
    <source>
        <dbReference type="ARBA" id="ARBA00023004"/>
    </source>
</evidence>
<accession>A0ABT0DZ23</accession>
<evidence type="ECO:0000256" key="5">
    <source>
        <dbReference type="ARBA" id="ARBA00022692"/>
    </source>
</evidence>
<feature type="signal peptide" evidence="15">
    <location>
        <begin position="1"/>
        <end position="32"/>
    </location>
</feature>
<dbReference type="SUPFAM" id="SSF56935">
    <property type="entry name" value="Porins"/>
    <property type="match status" value="1"/>
</dbReference>
<dbReference type="PANTHER" id="PTHR32552:SF81">
    <property type="entry name" value="TONB-DEPENDENT OUTER MEMBRANE RECEPTOR"/>
    <property type="match status" value="1"/>
</dbReference>
<dbReference type="RefSeq" id="WP_247232450.1">
    <property type="nucleotide sequence ID" value="NZ_JALKHS010000008.1"/>
</dbReference>
<evidence type="ECO:0000259" key="16">
    <source>
        <dbReference type="Pfam" id="PF00593"/>
    </source>
</evidence>
<gene>
    <name evidence="18" type="ORF">MU848_12180</name>
</gene>
<evidence type="ECO:0000256" key="9">
    <source>
        <dbReference type="ARBA" id="ARBA00023077"/>
    </source>
</evidence>
<evidence type="ECO:0000313" key="18">
    <source>
        <dbReference type="EMBL" id="MCK0532340.1"/>
    </source>
</evidence>
<keyword evidence="6 15" id="KW-0732">Signal</keyword>
<keyword evidence="11 12" id="KW-0998">Cell outer membrane</keyword>
<evidence type="ECO:0000256" key="8">
    <source>
        <dbReference type="ARBA" id="ARBA00023065"/>
    </source>
</evidence>
<dbReference type="InterPro" id="IPR010917">
    <property type="entry name" value="TonB_rcpt_CS"/>
</dbReference>
<dbReference type="InterPro" id="IPR000531">
    <property type="entry name" value="Beta-barrel_TonB"/>
</dbReference>
<comment type="subcellular location">
    <subcellularLocation>
        <location evidence="1 12">Cell outer membrane</location>
        <topology evidence="1 12">Multi-pass membrane protein</topology>
    </subcellularLocation>
</comment>
<evidence type="ECO:0000256" key="12">
    <source>
        <dbReference type="PROSITE-ProRule" id="PRU01360"/>
    </source>
</evidence>
<dbReference type="Pfam" id="PF00593">
    <property type="entry name" value="TonB_dep_Rec_b-barrel"/>
    <property type="match status" value="1"/>
</dbReference>
<reference evidence="18 19" key="1">
    <citation type="submission" date="2022-04" db="EMBL/GenBank/DDBJ databases">
        <authorList>
            <person name="Huq M.A."/>
        </authorList>
    </citation>
    <scope>NUCLEOTIDE SEQUENCE [LARGE SCALE GENOMIC DNA]</scope>
    <source>
        <strain evidence="18 19">MAH-33</strain>
    </source>
</reference>
<comment type="caution">
    <text evidence="18">The sequence shown here is derived from an EMBL/GenBank/DDBJ whole genome shotgun (WGS) entry which is preliminary data.</text>
</comment>
<feature type="short sequence motif" description="TonB C-terminal box" evidence="13">
    <location>
        <begin position="772"/>
        <end position="789"/>
    </location>
</feature>
<keyword evidence="3 12" id="KW-1134">Transmembrane beta strand</keyword>
<name>A0ABT0DZ23_9SPHN</name>
<dbReference type="PANTHER" id="PTHR32552">
    <property type="entry name" value="FERRICHROME IRON RECEPTOR-RELATED"/>
    <property type="match status" value="1"/>
</dbReference>
<comment type="similarity">
    <text evidence="12 14">Belongs to the TonB-dependent receptor family.</text>
</comment>
<dbReference type="PROSITE" id="PS01156">
    <property type="entry name" value="TONB_DEPENDENT_REC_2"/>
    <property type="match status" value="1"/>
</dbReference>
<organism evidence="18 19">
    <name type="scientific">Sphingobium agri</name>
    <dbReference type="NCBI Taxonomy" id="2933566"/>
    <lineage>
        <taxon>Bacteria</taxon>
        <taxon>Pseudomonadati</taxon>
        <taxon>Pseudomonadota</taxon>
        <taxon>Alphaproteobacteria</taxon>
        <taxon>Sphingomonadales</taxon>
        <taxon>Sphingomonadaceae</taxon>
        <taxon>Sphingobium</taxon>
    </lineage>
</organism>
<keyword evidence="4" id="KW-0410">Iron transport</keyword>
<feature type="chain" id="PRO_5047528889" evidence="15">
    <location>
        <begin position="33"/>
        <end position="789"/>
    </location>
</feature>
<feature type="domain" description="TonB-dependent receptor plug" evidence="17">
    <location>
        <begin position="67"/>
        <end position="175"/>
    </location>
</feature>
<evidence type="ECO:0000256" key="2">
    <source>
        <dbReference type="ARBA" id="ARBA00022448"/>
    </source>
</evidence>
<evidence type="ECO:0000259" key="17">
    <source>
        <dbReference type="Pfam" id="PF07715"/>
    </source>
</evidence>